<feature type="non-terminal residue" evidence="1">
    <location>
        <position position="56"/>
    </location>
</feature>
<name>A7DXP6_9VIRU</name>
<accession>A7DXP6</accession>
<evidence type="ECO:0000313" key="1">
    <source>
        <dbReference type="EMBL" id="CAM92017.1"/>
    </source>
</evidence>
<dbReference type="GO" id="GO:0003968">
    <property type="term" value="F:RNA-directed RNA polymerase activity"/>
    <property type="evidence" value="ECO:0007669"/>
    <property type="project" value="UniProtKB-KW"/>
</dbReference>
<gene>
    <name evidence="1" type="primary">RdRp</name>
</gene>
<feature type="non-terminal residue" evidence="1">
    <location>
        <position position="1"/>
    </location>
</feature>
<reference evidence="1" key="1">
    <citation type="journal article" date="2008" name="J. Gen. Virol.">
        <title>Genogroup I picobirnaviruses in pigs: evidence for genetic diversity and relatedness to human strains.</title>
        <authorList>
            <person name="Banyai K."/>
            <person name="Martella V."/>
            <person name="Bogdan A."/>
            <person name="Forgach P."/>
            <person name="Jakab F."/>
            <person name="Meleg E."/>
            <person name="Biro H."/>
            <person name="Melegh B."/>
            <person name="Szucs G."/>
        </authorList>
    </citation>
    <scope>NUCLEOTIDE SEQUENCE</scope>
    <source>
        <strain evidence="1">D4</strain>
    </source>
</reference>
<dbReference type="EMBL" id="AM706369">
    <property type="protein sequence ID" value="CAM92017.1"/>
    <property type="molecule type" value="Genomic_RNA"/>
</dbReference>
<keyword evidence="1" id="KW-0548">Nucleotidyltransferase</keyword>
<keyword evidence="1" id="KW-0696">RNA-directed RNA polymerase</keyword>
<organism evidence="1">
    <name type="scientific">Porcine picobirnavirus strain D4</name>
    <dbReference type="NCBI Taxonomy" id="442305"/>
    <lineage>
        <taxon>Viruses</taxon>
        <taxon>Riboviria</taxon>
        <taxon>Orthornavirae</taxon>
        <taxon>Pisuviricota</taxon>
        <taxon>Duplopiviricetes</taxon>
        <taxon>Durnavirales</taxon>
        <taxon>Picobirnaviridae</taxon>
        <taxon>Orthopicobirnavirus</taxon>
    </lineage>
</organism>
<keyword evidence="1" id="KW-0808">Transferase</keyword>
<protein>
    <submittedName>
        <fullName evidence="1">RNA-dependent RNA polymerase</fullName>
    </submittedName>
</protein>
<proteinExistence type="predicted"/>
<sequence>FGVNVAELQSYQSVVAAAKACEFVPAWVSQDDVDSRMTELFDTKDDSDPIICTDFS</sequence>